<dbReference type="PANTHER" id="PTHR30432:SF1">
    <property type="entry name" value="DNA-BINDING TRANSCRIPTIONAL DUAL REGULATOR MODE"/>
    <property type="match status" value="1"/>
</dbReference>
<dbReference type="InterPro" id="IPR016462">
    <property type="entry name" value="ModE"/>
</dbReference>
<keyword evidence="4" id="KW-0677">Repeat</keyword>
<evidence type="ECO:0000256" key="1">
    <source>
        <dbReference type="ARBA" id="ARBA00008110"/>
    </source>
</evidence>
<keyword evidence="8" id="KW-1185">Reference proteome</keyword>
<evidence type="ECO:0000313" key="8">
    <source>
        <dbReference type="Proteomes" id="UP001479520"/>
    </source>
</evidence>
<feature type="domain" description="Mop" evidence="6">
    <location>
        <begin position="204"/>
        <end position="270"/>
    </location>
</feature>
<accession>A0ABZ2XEY0</accession>
<dbReference type="InterPro" id="IPR005116">
    <property type="entry name" value="Transp-assoc_OB_typ1"/>
</dbReference>
<dbReference type="NCBIfam" id="TIGR00637">
    <property type="entry name" value="ModE_repress"/>
    <property type="match status" value="1"/>
</dbReference>
<dbReference type="EMBL" id="CP151406">
    <property type="protein sequence ID" value="WZJ20084.1"/>
    <property type="molecule type" value="Genomic_DNA"/>
</dbReference>
<dbReference type="SUPFAM" id="SSF50331">
    <property type="entry name" value="MOP-like"/>
    <property type="match status" value="2"/>
</dbReference>
<reference evidence="7 8" key="1">
    <citation type="submission" date="2024-04" db="EMBL/GenBank/DDBJ databases">
        <title>Dissimilatory iodate-reducing microorganisms contribute to the enrichment of iodine in groundwater.</title>
        <authorList>
            <person name="Jiang Z."/>
        </authorList>
    </citation>
    <scope>NUCLEOTIDE SEQUENCE [LARGE SCALE GENOMIC DNA]</scope>
    <source>
        <strain evidence="7 8">NCP973</strain>
    </source>
</reference>
<proteinExistence type="inferred from homology"/>
<evidence type="ECO:0000256" key="5">
    <source>
        <dbReference type="PIRNR" id="PIRNR005763"/>
    </source>
</evidence>
<dbReference type="Proteomes" id="UP001479520">
    <property type="component" value="Chromosome"/>
</dbReference>
<dbReference type="InterPro" id="IPR003725">
    <property type="entry name" value="ModE-bd_N"/>
</dbReference>
<keyword evidence="2 5" id="KW-0813">Transport</keyword>
<protein>
    <submittedName>
        <fullName evidence="7">TOBE domain-containing protein</fullName>
    </submittedName>
</protein>
<dbReference type="PANTHER" id="PTHR30432">
    <property type="entry name" value="TRANSCRIPTIONAL REGULATOR MODE"/>
    <property type="match status" value="1"/>
</dbReference>
<evidence type="ECO:0000256" key="3">
    <source>
        <dbReference type="ARBA" id="ARBA00022505"/>
    </source>
</evidence>
<organism evidence="7 8">
    <name type="scientific">Azonexus hydrophilus</name>
    <dbReference type="NCBI Taxonomy" id="418702"/>
    <lineage>
        <taxon>Bacteria</taxon>
        <taxon>Pseudomonadati</taxon>
        <taxon>Pseudomonadota</taxon>
        <taxon>Betaproteobacteria</taxon>
        <taxon>Rhodocyclales</taxon>
        <taxon>Azonexaceae</taxon>
        <taxon>Azonexus</taxon>
    </lineage>
</organism>
<name>A0ABZ2XEY0_9RHOO</name>
<dbReference type="InterPro" id="IPR008995">
    <property type="entry name" value="Mo/tungstate-bd_C_term_dom"/>
</dbReference>
<dbReference type="InterPro" id="IPR000847">
    <property type="entry name" value="LysR_HTH_N"/>
</dbReference>
<dbReference type="InterPro" id="IPR004606">
    <property type="entry name" value="Mop_domain"/>
</dbReference>
<evidence type="ECO:0000256" key="2">
    <source>
        <dbReference type="ARBA" id="ARBA00022448"/>
    </source>
</evidence>
<dbReference type="NCBIfam" id="TIGR00638">
    <property type="entry name" value="Mop"/>
    <property type="match status" value="2"/>
</dbReference>
<dbReference type="Pfam" id="PF03459">
    <property type="entry name" value="TOBE"/>
    <property type="match status" value="2"/>
</dbReference>
<evidence type="ECO:0000259" key="6">
    <source>
        <dbReference type="PROSITE" id="PS51866"/>
    </source>
</evidence>
<dbReference type="InterPro" id="IPR051815">
    <property type="entry name" value="Molybdate_resp_trans_reg"/>
</dbReference>
<dbReference type="Gene3D" id="1.10.10.10">
    <property type="entry name" value="Winged helix-like DNA-binding domain superfamily/Winged helix DNA-binding domain"/>
    <property type="match status" value="1"/>
</dbReference>
<comment type="similarity">
    <text evidence="1 5">Belongs to the ModE family.</text>
</comment>
<sequence>MNQAAPRLRSKLEFDGPFGNFLGDTRIRLLEAIDEHGSISQAAKAVPLSYKAAWDAVDAMNNLADQPLVLRSTGGKHGGGTLLTDYGRKVIALYRALEAEYQAALDRLTASMNDGQASDFQQFSQLLKRMSMKTSARNQFAGRIVGLREGHVDYEVRIKLDDENELVAVITGESAENLGLSIGMEINALVKSSSVLLLNDPAVKTTARNHLWGEITRIHEGPVNSEVTLAMKTGKSVCAVVTHDSVDKLGLAVGGQACAVFKASSVILCKYA</sequence>
<dbReference type="Gene3D" id="2.40.50.100">
    <property type="match status" value="2"/>
</dbReference>
<dbReference type="Pfam" id="PF00126">
    <property type="entry name" value="HTH_1"/>
    <property type="match status" value="1"/>
</dbReference>
<dbReference type="SUPFAM" id="SSF46785">
    <property type="entry name" value="Winged helix' DNA-binding domain"/>
    <property type="match status" value="1"/>
</dbReference>
<dbReference type="InterPro" id="IPR036388">
    <property type="entry name" value="WH-like_DNA-bd_sf"/>
</dbReference>
<dbReference type="PIRSF" id="PIRSF005763">
    <property type="entry name" value="Txn_reg_ModE"/>
    <property type="match status" value="1"/>
</dbReference>
<gene>
    <name evidence="7" type="ORF">AADV58_08920</name>
</gene>
<evidence type="ECO:0000256" key="4">
    <source>
        <dbReference type="ARBA" id="ARBA00022737"/>
    </source>
</evidence>
<evidence type="ECO:0000313" key="7">
    <source>
        <dbReference type="EMBL" id="WZJ20084.1"/>
    </source>
</evidence>
<dbReference type="PROSITE" id="PS51866">
    <property type="entry name" value="MOP"/>
    <property type="match status" value="2"/>
</dbReference>
<keyword evidence="3 5" id="KW-0500">Molybdenum</keyword>
<dbReference type="InterPro" id="IPR036390">
    <property type="entry name" value="WH_DNA-bd_sf"/>
</dbReference>
<feature type="domain" description="Mop" evidence="6">
    <location>
        <begin position="133"/>
        <end position="199"/>
    </location>
</feature>
<dbReference type="RefSeq" id="WP_341742931.1">
    <property type="nucleotide sequence ID" value="NZ_CP151406.1"/>
</dbReference>